<dbReference type="AlphaFoldDB" id="A0A6V8HA74"/>
<organism evidence="2 3">
    <name type="scientific">Talaromyces pinophilus</name>
    <name type="common">Penicillium pinophilum</name>
    <dbReference type="NCBI Taxonomy" id="128442"/>
    <lineage>
        <taxon>Eukaryota</taxon>
        <taxon>Fungi</taxon>
        <taxon>Dikarya</taxon>
        <taxon>Ascomycota</taxon>
        <taxon>Pezizomycotina</taxon>
        <taxon>Eurotiomycetes</taxon>
        <taxon>Eurotiomycetidae</taxon>
        <taxon>Eurotiales</taxon>
        <taxon>Trichocomaceae</taxon>
        <taxon>Talaromyces</taxon>
        <taxon>Talaromyces sect. Talaromyces</taxon>
    </lineage>
</organism>
<feature type="compositionally biased region" description="Basic residues" evidence="1">
    <location>
        <begin position="219"/>
        <end position="230"/>
    </location>
</feature>
<dbReference type="GO" id="GO:0006360">
    <property type="term" value="P:transcription by RNA polymerase I"/>
    <property type="evidence" value="ECO:0007669"/>
    <property type="project" value="InterPro"/>
</dbReference>
<dbReference type="PANTHER" id="PTHR28054">
    <property type="entry name" value="RNA POLYMERASE I-SPECIFIC TRANSCRIPTION INITIATION FACTOR RRN10"/>
    <property type="match status" value="1"/>
</dbReference>
<keyword evidence="3" id="KW-1185">Reference proteome</keyword>
<dbReference type="Proteomes" id="UP000053095">
    <property type="component" value="Unassembled WGS sequence"/>
</dbReference>
<accession>A0A6V8HA74</accession>
<feature type="region of interest" description="Disordered" evidence="1">
    <location>
        <begin position="1"/>
        <end position="38"/>
    </location>
</feature>
<proteinExistence type="predicted"/>
<feature type="compositionally biased region" description="Polar residues" evidence="1">
    <location>
        <begin position="181"/>
        <end position="190"/>
    </location>
</feature>
<dbReference type="PANTHER" id="PTHR28054:SF1">
    <property type="entry name" value="RNA POLYMERASE I-SPECIFIC TRANSCRIPTION INITIATION FACTOR RRN10"/>
    <property type="match status" value="1"/>
</dbReference>
<protein>
    <submittedName>
        <fullName evidence="2">Uncharacterized protein</fullName>
    </submittedName>
</protein>
<dbReference type="EMBL" id="DF933829">
    <property type="protein sequence ID" value="GAM38330.1"/>
    <property type="molecule type" value="Genomic_DNA"/>
</dbReference>
<dbReference type="InterPro" id="IPR022793">
    <property type="entry name" value="Rrn10"/>
</dbReference>
<evidence type="ECO:0000313" key="3">
    <source>
        <dbReference type="Proteomes" id="UP000053095"/>
    </source>
</evidence>
<evidence type="ECO:0000256" key="1">
    <source>
        <dbReference type="SAM" id="MobiDB-lite"/>
    </source>
</evidence>
<feature type="compositionally biased region" description="Polar residues" evidence="1">
    <location>
        <begin position="199"/>
        <end position="209"/>
    </location>
</feature>
<comment type="caution">
    <text evidence="2">The sequence shown here is derived from an EMBL/GenBank/DDBJ whole genome shotgun (WGS) entry which is preliminary data.</text>
</comment>
<name>A0A6V8HA74_TALPI</name>
<reference evidence="3" key="1">
    <citation type="journal article" date="2015" name="Genome Announc.">
        <title>Draft genome sequence of Talaromyces cellulolyticus strain Y-94, a source of lignocellulosic biomass-degrading enzymes.</title>
        <authorList>
            <person name="Fujii T."/>
            <person name="Koike H."/>
            <person name="Sawayama S."/>
            <person name="Yano S."/>
            <person name="Inoue H."/>
        </authorList>
    </citation>
    <scope>NUCLEOTIDE SEQUENCE [LARGE SCALE GENOMIC DNA]</scope>
    <source>
        <strain evidence="3">Y-94</strain>
    </source>
</reference>
<evidence type="ECO:0000313" key="2">
    <source>
        <dbReference type="EMBL" id="GAM38330.1"/>
    </source>
</evidence>
<sequence length="254" mass="28135">MPPSSSQVKPNQTRDLSRSQSVEESTDEEPGGSHRKKRLTVYDAVAGRVNRQRLISRSYTSRWRRNVSSTRAVRPSNDILSRLEGDEDLEDWIDEETLNDVPLPESDIIEAVQSYAGHFYANTTDGRRTDPFSSMNGSALIAMGVLLEELGNELLGVTGDMVLVEREDGDNYDTGHFASDVSISSSTHTGKTSRKRSASVMSRGTSKHMSGTEDESSSSRKRGKHKKRRLDKSAARSTDGQTEHRADVVDISDD</sequence>
<feature type="compositionally biased region" description="Polar residues" evidence="1">
    <location>
        <begin position="1"/>
        <end position="23"/>
    </location>
</feature>
<gene>
    <name evidence="2" type="ORF">TCE0_033f08970</name>
</gene>
<feature type="region of interest" description="Disordered" evidence="1">
    <location>
        <begin position="175"/>
        <end position="254"/>
    </location>
</feature>